<accession>A0A327Q9C3</accession>
<keyword evidence="3" id="KW-1185">Reference proteome</keyword>
<dbReference type="Proteomes" id="UP000249547">
    <property type="component" value="Unassembled WGS sequence"/>
</dbReference>
<proteinExistence type="predicted"/>
<dbReference type="Pfam" id="PF20216">
    <property type="entry name" value="DUF6576"/>
    <property type="match status" value="1"/>
</dbReference>
<name>A0A327Q9C3_9BACT</name>
<dbReference type="OrthoDB" id="9807874at2"/>
<evidence type="ECO:0000313" key="2">
    <source>
        <dbReference type="EMBL" id="RAJ00408.1"/>
    </source>
</evidence>
<gene>
    <name evidence="2" type="ORF">LX64_04113</name>
</gene>
<organism evidence="2 3">
    <name type="scientific">Chitinophaga skermanii</name>
    <dbReference type="NCBI Taxonomy" id="331697"/>
    <lineage>
        <taxon>Bacteria</taxon>
        <taxon>Pseudomonadati</taxon>
        <taxon>Bacteroidota</taxon>
        <taxon>Chitinophagia</taxon>
        <taxon>Chitinophagales</taxon>
        <taxon>Chitinophagaceae</taxon>
        <taxon>Chitinophaga</taxon>
    </lineage>
</organism>
<reference evidence="2 3" key="1">
    <citation type="submission" date="2018-06" db="EMBL/GenBank/DDBJ databases">
        <title>Genomic Encyclopedia of Archaeal and Bacterial Type Strains, Phase II (KMG-II): from individual species to whole genera.</title>
        <authorList>
            <person name="Goeker M."/>
        </authorList>
    </citation>
    <scope>NUCLEOTIDE SEQUENCE [LARGE SCALE GENOMIC DNA]</scope>
    <source>
        <strain evidence="2 3">DSM 23857</strain>
    </source>
</reference>
<protein>
    <recommendedName>
        <fullName evidence="1">DUF6576 domain-containing protein</fullName>
    </recommendedName>
</protein>
<dbReference type="AlphaFoldDB" id="A0A327Q9C3"/>
<dbReference type="EMBL" id="QLLL01000008">
    <property type="protein sequence ID" value="RAJ00408.1"/>
    <property type="molecule type" value="Genomic_DNA"/>
</dbReference>
<dbReference type="RefSeq" id="WP_111599525.1">
    <property type="nucleotide sequence ID" value="NZ_QLLL01000008.1"/>
</dbReference>
<feature type="domain" description="DUF6576" evidence="1">
    <location>
        <begin position="38"/>
        <end position="80"/>
    </location>
</feature>
<dbReference type="InterPro" id="IPR046483">
    <property type="entry name" value="DUF6576"/>
</dbReference>
<evidence type="ECO:0000259" key="1">
    <source>
        <dbReference type="Pfam" id="PF20216"/>
    </source>
</evidence>
<sequence>MLLFFLLLVLGIIVYVMVWGNSAAKRKREAGREVTKGTIDHRYNARKSLEQQEVDRILDKIHRSGLNSLTPEERSTLERYH</sequence>
<evidence type="ECO:0000313" key="3">
    <source>
        <dbReference type="Proteomes" id="UP000249547"/>
    </source>
</evidence>
<comment type="caution">
    <text evidence="2">The sequence shown here is derived from an EMBL/GenBank/DDBJ whole genome shotgun (WGS) entry which is preliminary data.</text>
</comment>